<proteinExistence type="predicted"/>
<evidence type="ECO:0000313" key="2">
    <source>
        <dbReference type="Proteomes" id="UP000239151"/>
    </source>
</evidence>
<accession>A0A2S9TK95</accession>
<organism evidence="1 2">
    <name type="scientific">Aliarcobacter cryaerophilus</name>
    <dbReference type="NCBI Taxonomy" id="28198"/>
    <lineage>
        <taxon>Bacteria</taxon>
        <taxon>Pseudomonadati</taxon>
        <taxon>Campylobacterota</taxon>
        <taxon>Epsilonproteobacteria</taxon>
        <taxon>Campylobacterales</taxon>
        <taxon>Arcobacteraceae</taxon>
        <taxon>Aliarcobacter</taxon>
    </lineage>
</organism>
<comment type="caution">
    <text evidence="1">The sequence shown here is derived from an EMBL/GenBank/DDBJ whole genome shotgun (WGS) entry which is preliminary data.</text>
</comment>
<reference evidence="1 2" key="1">
    <citation type="submission" date="2017-09" db="EMBL/GenBank/DDBJ databases">
        <title>Reassesment of A. cryaerophilus.</title>
        <authorList>
            <person name="Perez-Cataluna A."/>
            <person name="Collado L."/>
            <person name="Salgado O."/>
            <person name="Lefinanco V."/>
            <person name="Figueras M.J."/>
        </authorList>
    </citation>
    <scope>NUCLEOTIDE SEQUENCE [LARGE SCALE GENOMIC DNA]</scope>
    <source>
        <strain evidence="1 2">LMG 9065</strain>
    </source>
</reference>
<name>A0A2S9TK95_9BACT</name>
<dbReference type="AlphaFoldDB" id="A0A2S9TK95"/>
<dbReference type="Proteomes" id="UP000239151">
    <property type="component" value="Unassembled WGS sequence"/>
</dbReference>
<sequence>MYHDYLISLEEYIIDGLNRLINNYKENASYAVYKESGFSKHERYEVFCKLLDKILFENKTTIHVDYINETIKKCNYDLSEKAFSRIREDVIRVLLLSGIITGRKSNNMYPIITITDREYRMNSITKINAIKDILGPISKIKEEKDISITNKKLIMDIFNFSK</sequence>
<dbReference type="EMBL" id="NXGI01000002">
    <property type="protein sequence ID" value="PRM99217.1"/>
    <property type="molecule type" value="Genomic_DNA"/>
</dbReference>
<gene>
    <name evidence="1" type="ORF">CJ670_02490</name>
</gene>
<evidence type="ECO:0000313" key="1">
    <source>
        <dbReference type="EMBL" id="PRM99217.1"/>
    </source>
</evidence>
<protein>
    <submittedName>
        <fullName evidence="1">Uncharacterized protein</fullName>
    </submittedName>
</protein>